<evidence type="ECO:0000313" key="3">
    <source>
        <dbReference type="Proteomes" id="UP000324222"/>
    </source>
</evidence>
<dbReference type="EMBL" id="VSRR010029625">
    <property type="protein sequence ID" value="MPC69550.1"/>
    <property type="molecule type" value="Genomic_DNA"/>
</dbReference>
<feature type="region of interest" description="Disordered" evidence="1">
    <location>
        <begin position="336"/>
        <end position="357"/>
    </location>
</feature>
<evidence type="ECO:0000256" key="1">
    <source>
        <dbReference type="SAM" id="MobiDB-lite"/>
    </source>
</evidence>
<comment type="caution">
    <text evidence="2">The sequence shown here is derived from an EMBL/GenBank/DDBJ whole genome shotgun (WGS) entry which is preliminary data.</text>
</comment>
<keyword evidence="3" id="KW-1185">Reference proteome</keyword>
<feature type="compositionally biased region" description="Basic and acidic residues" evidence="1">
    <location>
        <begin position="90"/>
        <end position="99"/>
    </location>
</feature>
<feature type="compositionally biased region" description="Polar residues" evidence="1">
    <location>
        <begin position="37"/>
        <end position="82"/>
    </location>
</feature>
<feature type="region of interest" description="Disordered" evidence="1">
    <location>
        <begin position="409"/>
        <end position="429"/>
    </location>
</feature>
<proteinExistence type="predicted"/>
<dbReference type="AlphaFoldDB" id="A0A5B7HBE1"/>
<dbReference type="Proteomes" id="UP000324222">
    <property type="component" value="Unassembled WGS sequence"/>
</dbReference>
<feature type="compositionally biased region" description="Low complexity" evidence="1">
    <location>
        <begin position="235"/>
        <end position="244"/>
    </location>
</feature>
<reference evidence="2 3" key="1">
    <citation type="submission" date="2019-05" db="EMBL/GenBank/DDBJ databases">
        <title>Another draft genome of Portunus trituberculatus and its Hox gene families provides insights of decapod evolution.</title>
        <authorList>
            <person name="Jeong J.-H."/>
            <person name="Song I."/>
            <person name="Kim S."/>
            <person name="Choi T."/>
            <person name="Kim D."/>
            <person name="Ryu S."/>
            <person name="Kim W."/>
        </authorList>
    </citation>
    <scope>NUCLEOTIDE SEQUENCE [LARGE SCALE GENOMIC DNA]</scope>
    <source>
        <tissue evidence="2">Muscle</tissue>
    </source>
</reference>
<feature type="compositionally biased region" description="Low complexity" evidence="1">
    <location>
        <begin position="411"/>
        <end position="421"/>
    </location>
</feature>
<protein>
    <submittedName>
        <fullName evidence="2">Uncharacterized protein</fullName>
    </submittedName>
</protein>
<feature type="region of interest" description="Disordered" evidence="1">
    <location>
        <begin position="19"/>
        <end position="145"/>
    </location>
</feature>
<sequence>MLVGLTYESIMATLTESFPWIKGHNGPSSECPEGRQNGASPEQQDTSLQAPEDTNTPENLGSQVGNPSTAPQHTHTNATPASETLAPHSPAKDTAEATRKLTHTFLTSKESERAAASPANTSAALHSTYGPSQPGSEPEKARQPGENLVRVMRLGNVINETSAPEATAGQEASLSPANLPARLSACLAPRSPPSIQPLQGFSVPCSYRPSTPCNFPQPSSSLSSHPVILLYPSTSQSSLRPSTSHHGSSPLLSTGRSSLHSPRPSSPRDQCFSFHTPHNSFSPRPVSPCITHALSPCIPLSICSSPRITEPPSAHPGKSAALQPCGSSSLATLSPCISQHSHPATPQPHDSSAQGSTPRFVSLSTVTLDSSVEVLEEESDGEVGVVVEGEKSSGELQKQGSSEIFLVDLTSPARDPSSDPSCDSDDLTG</sequence>
<feature type="compositionally biased region" description="Low complexity" evidence="1">
    <location>
        <begin position="114"/>
        <end position="124"/>
    </location>
</feature>
<accession>A0A5B7HBE1</accession>
<name>A0A5B7HBE1_PORTR</name>
<feature type="region of interest" description="Disordered" evidence="1">
    <location>
        <begin position="235"/>
        <end position="272"/>
    </location>
</feature>
<gene>
    <name evidence="2" type="ORF">E2C01_063778</name>
</gene>
<feature type="compositionally biased region" description="Polar residues" evidence="1">
    <location>
        <begin position="245"/>
        <end position="255"/>
    </location>
</feature>
<organism evidence="2 3">
    <name type="scientific">Portunus trituberculatus</name>
    <name type="common">Swimming crab</name>
    <name type="synonym">Neptunus trituberculatus</name>
    <dbReference type="NCBI Taxonomy" id="210409"/>
    <lineage>
        <taxon>Eukaryota</taxon>
        <taxon>Metazoa</taxon>
        <taxon>Ecdysozoa</taxon>
        <taxon>Arthropoda</taxon>
        <taxon>Crustacea</taxon>
        <taxon>Multicrustacea</taxon>
        <taxon>Malacostraca</taxon>
        <taxon>Eumalacostraca</taxon>
        <taxon>Eucarida</taxon>
        <taxon>Decapoda</taxon>
        <taxon>Pleocyemata</taxon>
        <taxon>Brachyura</taxon>
        <taxon>Eubrachyura</taxon>
        <taxon>Portunoidea</taxon>
        <taxon>Portunidae</taxon>
        <taxon>Portuninae</taxon>
        <taxon>Portunus</taxon>
    </lineage>
</organism>
<evidence type="ECO:0000313" key="2">
    <source>
        <dbReference type="EMBL" id="MPC69550.1"/>
    </source>
</evidence>